<proteinExistence type="predicted"/>
<evidence type="ECO:0000313" key="4">
    <source>
        <dbReference type="Proteomes" id="UP000053257"/>
    </source>
</evidence>
<feature type="region of interest" description="Disordered" evidence="1">
    <location>
        <begin position="15"/>
        <end position="52"/>
    </location>
</feature>
<dbReference type="InterPro" id="IPR055754">
    <property type="entry name" value="DUF7330"/>
</dbReference>
<reference evidence="3 4" key="1">
    <citation type="journal article" date="2014" name="PLoS Genet.">
        <title>Analysis of the Phlebiopsis gigantea genome, transcriptome and secretome provides insight into its pioneer colonization strategies of wood.</title>
        <authorList>
            <person name="Hori C."/>
            <person name="Ishida T."/>
            <person name="Igarashi K."/>
            <person name="Samejima M."/>
            <person name="Suzuki H."/>
            <person name="Master E."/>
            <person name="Ferreira P."/>
            <person name="Ruiz-Duenas F.J."/>
            <person name="Held B."/>
            <person name="Canessa P."/>
            <person name="Larrondo L.F."/>
            <person name="Schmoll M."/>
            <person name="Druzhinina I.S."/>
            <person name="Kubicek C.P."/>
            <person name="Gaskell J.A."/>
            <person name="Kersten P."/>
            <person name="St John F."/>
            <person name="Glasner J."/>
            <person name="Sabat G."/>
            <person name="Splinter BonDurant S."/>
            <person name="Syed K."/>
            <person name="Yadav J."/>
            <person name="Mgbeahuruike A.C."/>
            <person name="Kovalchuk A."/>
            <person name="Asiegbu F.O."/>
            <person name="Lackner G."/>
            <person name="Hoffmeister D."/>
            <person name="Rencoret J."/>
            <person name="Gutierrez A."/>
            <person name="Sun H."/>
            <person name="Lindquist E."/>
            <person name="Barry K."/>
            <person name="Riley R."/>
            <person name="Grigoriev I.V."/>
            <person name="Henrissat B."/>
            <person name="Kues U."/>
            <person name="Berka R.M."/>
            <person name="Martinez A.T."/>
            <person name="Covert S.F."/>
            <person name="Blanchette R.A."/>
            <person name="Cullen D."/>
        </authorList>
    </citation>
    <scope>NUCLEOTIDE SEQUENCE [LARGE SCALE GENOMIC DNA]</scope>
    <source>
        <strain evidence="3 4">11061_1 CR5-6</strain>
    </source>
</reference>
<accession>A0A0C3S830</accession>
<keyword evidence="4" id="KW-1185">Reference proteome</keyword>
<protein>
    <recommendedName>
        <fullName evidence="2">DUF7330 domain-containing protein</fullName>
    </recommendedName>
</protein>
<sequence length="315" mass="34413">MIVDKVEAQFAEAQVFPSEKAYGSRELPQLPQEQPPPYAEGSRGPANRPDFAQTHSIFQSPTQQHVNFITLESKHNTIAGSYIINPDLPGSSTAHTRMLERRDKKRLRHNIVPNATFKTRHGAVNVNLATAGNNDQLGKAYVQIVTRHGKVNVNLFALQSNKNICLELATRHAPITLLIPPNFRGMLRFSSKRGNIQFLKTFAEQSRVVFADDKHADVLFGPGDLSQVEPTSEGTDYVSLTSRHGRITVGVCGADPIDTTSGGGLVKKLGELVMGTDLMRNVVLARADLMRARFASLSSPQGPTLGPHSPHQPSA</sequence>
<dbReference type="Pfam" id="PF24016">
    <property type="entry name" value="DUF7330"/>
    <property type="match status" value="1"/>
</dbReference>
<organism evidence="3 4">
    <name type="scientific">Phlebiopsis gigantea (strain 11061_1 CR5-6)</name>
    <name type="common">White-rot fungus</name>
    <name type="synonym">Peniophora gigantea</name>
    <dbReference type="NCBI Taxonomy" id="745531"/>
    <lineage>
        <taxon>Eukaryota</taxon>
        <taxon>Fungi</taxon>
        <taxon>Dikarya</taxon>
        <taxon>Basidiomycota</taxon>
        <taxon>Agaricomycotina</taxon>
        <taxon>Agaricomycetes</taxon>
        <taxon>Polyporales</taxon>
        <taxon>Phanerochaetaceae</taxon>
        <taxon>Phlebiopsis</taxon>
    </lineage>
</organism>
<evidence type="ECO:0000259" key="2">
    <source>
        <dbReference type="Pfam" id="PF24016"/>
    </source>
</evidence>
<gene>
    <name evidence="3" type="ORF">PHLGIDRAFT_127831</name>
</gene>
<dbReference type="AlphaFoldDB" id="A0A0C3S830"/>
<dbReference type="EMBL" id="KN840503">
    <property type="protein sequence ID" value="KIP07122.1"/>
    <property type="molecule type" value="Genomic_DNA"/>
</dbReference>
<evidence type="ECO:0000313" key="3">
    <source>
        <dbReference type="EMBL" id="KIP07122.1"/>
    </source>
</evidence>
<dbReference type="HOGENOM" id="CLU_073872_0_0_1"/>
<dbReference type="Proteomes" id="UP000053257">
    <property type="component" value="Unassembled WGS sequence"/>
</dbReference>
<name>A0A0C3S830_PHLG1</name>
<dbReference type="OrthoDB" id="2593559at2759"/>
<feature type="domain" description="DUF7330" evidence="2">
    <location>
        <begin position="67"/>
        <end position="249"/>
    </location>
</feature>
<evidence type="ECO:0000256" key="1">
    <source>
        <dbReference type="SAM" id="MobiDB-lite"/>
    </source>
</evidence>